<dbReference type="PROSITE" id="PS50112">
    <property type="entry name" value="PAS"/>
    <property type="match status" value="1"/>
</dbReference>
<organism evidence="16 17">
    <name type="scientific">Candidatus Nitronereus thalassa</name>
    <dbReference type="NCBI Taxonomy" id="3020898"/>
    <lineage>
        <taxon>Bacteria</taxon>
        <taxon>Pseudomonadati</taxon>
        <taxon>Nitrospirota</taxon>
        <taxon>Nitrospiria</taxon>
        <taxon>Nitrospirales</taxon>
        <taxon>Nitrospiraceae</taxon>
        <taxon>Candidatus Nitronereus</taxon>
    </lineage>
</organism>
<keyword evidence="17" id="KW-1185">Reference proteome</keyword>
<keyword evidence="11" id="KW-0472">Membrane</keyword>
<keyword evidence="4" id="KW-0597">Phosphoprotein</keyword>
<dbReference type="PRINTS" id="PR00344">
    <property type="entry name" value="BCTRLSENSOR"/>
</dbReference>
<dbReference type="Pfam" id="PF00672">
    <property type="entry name" value="HAMP"/>
    <property type="match status" value="1"/>
</dbReference>
<dbReference type="CDD" id="cd19410">
    <property type="entry name" value="HK9-like_sensor"/>
    <property type="match status" value="1"/>
</dbReference>
<feature type="domain" description="Histidine kinase" evidence="12">
    <location>
        <begin position="422"/>
        <end position="634"/>
    </location>
</feature>
<dbReference type="Proteomes" id="UP001250932">
    <property type="component" value="Unassembled WGS sequence"/>
</dbReference>
<dbReference type="InterPro" id="IPR003660">
    <property type="entry name" value="HAMP_dom"/>
</dbReference>
<dbReference type="InterPro" id="IPR013655">
    <property type="entry name" value="PAS_fold_3"/>
</dbReference>
<feature type="domain" description="HAMP" evidence="15">
    <location>
        <begin position="213"/>
        <end position="265"/>
    </location>
</feature>
<dbReference type="PROSITE" id="PS50109">
    <property type="entry name" value="HIS_KIN"/>
    <property type="match status" value="1"/>
</dbReference>
<dbReference type="Gene3D" id="1.10.287.130">
    <property type="match status" value="1"/>
</dbReference>
<dbReference type="InterPro" id="IPR007891">
    <property type="entry name" value="CHASE3"/>
</dbReference>
<dbReference type="Gene3D" id="3.30.565.10">
    <property type="entry name" value="Histidine kinase-like ATPase, C-terminal domain"/>
    <property type="match status" value="1"/>
</dbReference>
<proteinExistence type="predicted"/>
<keyword evidence="8 16" id="KW-0067">ATP-binding</keyword>
<gene>
    <name evidence="16" type="ORF">PPG34_08295</name>
</gene>
<dbReference type="SMART" id="SM00388">
    <property type="entry name" value="HisKA"/>
    <property type="match status" value="1"/>
</dbReference>
<evidence type="ECO:0000256" key="2">
    <source>
        <dbReference type="ARBA" id="ARBA00004370"/>
    </source>
</evidence>
<feature type="domain" description="PAS" evidence="13">
    <location>
        <begin position="304"/>
        <end position="354"/>
    </location>
</feature>
<dbReference type="Gene3D" id="6.10.340.10">
    <property type="match status" value="1"/>
</dbReference>
<evidence type="ECO:0000256" key="6">
    <source>
        <dbReference type="ARBA" id="ARBA00022741"/>
    </source>
</evidence>
<dbReference type="SMART" id="SM00086">
    <property type="entry name" value="PAC"/>
    <property type="match status" value="1"/>
</dbReference>
<accession>A0ABU3K7H9</accession>
<reference evidence="16 17" key="1">
    <citation type="journal article" date="2023" name="ISME J.">
        <title>Cultivation and genomic characterization of novel and ubiquitous marine nitrite-oxidizing bacteria from the Nitrospirales.</title>
        <authorList>
            <person name="Mueller A.J."/>
            <person name="Daebeler A."/>
            <person name="Herbold C.W."/>
            <person name="Kirkegaard R.H."/>
            <person name="Daims H."/>
        </authorList>
    </citation>
    <scope>NUCLEOTIDE SEQUENCE [LARGE SCALE GENOMIC DNA]</scope>
    <source>
        <strain evidence="16 17">EB</strain>
    </source>
</reference>
<dbReference type="GO" id="GO:0005524">
    <property type="term" value="F:ATP binding"/>
    <property type="evidence" value="ECO:0007669"/>
    <property type="project" value="UniProtKB-KW"/>
</dbReference>
<evidence type="ECO:0000256" key="7">
    <source>
        <dbReference type="ARBA" id="ARBA00022777"/>
    </source>
</evidence>
<evidence type="ECO:0000259" key="13">
    <source>
        <dbReference type="PROSITE" id="PS50112"/>
    </source>
</evidence>
<keyword evidence="11" id="KW-1133">Transmembrane helix</keyword>
<name>A0ABU3K7H9_9BACT</name>
<sequence length="642" mass="71954">MKFFGRFNNLPIERKLLLVSCIPILALGLLSVVTFNSVQTFSQDEDRLNKVYHVQTTAAEYMRLIVDLETGFRGFVLTLQPKFLKPYNAAKQRVLQVGQTLAQMVKPDLDQHQEILKVQSLVLALMEDKDRLIERAKNGHPKEAVQYIETGTGRQVMLAIREEMANFDRREVEILRDTLERTSNDRAYLLSVIIGGGSLALIPMVLVLRLLAQSIAGPLVTLAKTVENRSGGTIPEVQVLDRGDEIGDLTRAMHEMSQQIREYIAQVQKSEAELRSLNIDLSTSESKYRGIVDHAPFGIFTAKQGKIIFSNRHNWVLAGRQPDDTPDPEEIWDAIHPEDREQVFQKFSEASANHVPFESVYRFLHPNGTIHRILSRAIPIQDSEGHELLYQGFNVDITALENMREKLNRSEKLATLGQVAAGIAHEIRNPLVGIGSTTSLLMDDFSPKDPQYEDLSTILKETRRLDRIVNQIVEYARPRELNPTAFDMPALVKETMELIDTSIAQKQIHTTFAFGAELHDLEADRDQIKQILLNAFQNAIDALPLDGTLHVEVKENTRGGMKGTVTNIQDNGKGIPPEDLIKIFDPFFTSGKERGTGLGLAICRNIIEAHGGQIRATSELGVGTVLSIWLPLTIQPQTPMVS</sequence>
<dbReference type="SUPFAM" id="SSF55874">
    <property type="entry name" value="ATPase domain of HSP90 chaperone/DNA topoisomerase II/histidine kinase"/>
    <property type="match status" value="1"/>
</dbReference>
<dbReference type="InterPro" id="IPR036890">
    <property type="entry name" value="HATPase_C_sf"/>
</dbReference>
<dbReference type="InterPro" id="IPR004358">
    <property type="entry name" value="Sig_transdc_His_kin-like_C"/>
</dbReference>
<dbReference type="EMBL" id="JAQOUE010000001">
    <property type="protein sequence ID" value="MDT7042349.1"/>
    <property type="molecule type" value="Genomic_DNA"/>
</dbReference>
<dbReference type="PROSITE" id="PS50885">
    <property type="entry name" value="HAMP"/>
    <property type="match status" value="1"/>
</dbReference>
<evidence type="ECO:0000256" key="9">
    <source>
        <dbReference type="ARBA" id="ARBA00023012"/>
    </source>
</evidence>
<dbReference type="PANTHER" id="PTHR43065">
    <property type="entry name" value="SENSOR HISTIDINE KINASE"/>
    <property type="match status" value="1"/>
</dbReference>
<feature type="transmembrane region" description="Helical" evidence="11">
    <location>
        <begin position="188"/>
        <end position="212"/>
    </location>
</feature>
<dbReference type="InterPro" id="IPR000014">
    <property type="entry name" value="PAS"/>
</dbReference>
<protein>
    <recommendedName>
        <fullName evidence="3">histidine kinase</fullName>
        <ecNumber evidence="3">2.7.13.3</ecNumber>
    </recommendedName>
</protein>
<evidence type="ECO:0000313" key="17">
    <source>
        <dbReference type="Proteomes" id="UP001250932"/>
    </source>
</evidence>
<keyword evidence="6" id="KW-0547">Nucleotide-binding</keyword>
<dbReference type="CDD" id="cd00082">
    <property type="entry name" value="HisKA"/>
    <property type="match status" value="1"/>
</dbReference>
<dbReference type="EC" id="2.7.13.3" evidence="3"/>
<dbReference type="SMART" id="SM00387">
    <property type="entry name" value="HATPase_c"/>
    <property type="match status" value="1"/>
</dbReference>
<dbReference type="SUPFAM" id="SSF55785">
    <property type="entry name" value="PYP-like sensor domain (PAS domain)"/>
    <property type="match status" value="1"/>
</dbReference>
<dbReference type="SUPFAM" id="SSF47384">
    <property type="entry name" value="Homodimeric domain of signal transducing histidine kinase"/>
    <property type="match status" value="1"/>
</dbReference>
<dbReference type="InterPro" id="IPR035965">
    <property type="entry name" value="PAS-like_dom_sf"/>
</dbReference>
<feature type="coiled-coil region" evidence="10">
    <location>
        <begin position="246"/>
        <end position="287"/>
    </location>
</feature>
<dbReference type="PROSITE" id="PS50113">
    <property type="entry name" value="PAC"/>
    <property type="match status" value="1"/>
</dbReference>
<dbReference type="PANTHER" id="PTHR43065:SF10">
    <property type="entry name" value="PEROXIDE STRESS-ACTIVATED HISTIDINE KINASE MAK3"/>
    <property type="match status" value="1"/>
</dbReference>
<evidence type="ECO:0000259" key="15">
    <source>
        <dbReference type="PROSITE" id="PS50885"/>
    </source>
</evidence>
<keyword evidence="7" id="KW-0418">Kinase</keyword>
<dbReference type="Gene3D" id="3.30.450.20">
    <property type="entry name" value="PAS domain"/>
    <property type="match status" value="1"/>
</dbReference>
<evidence type="ECO:0000256" key="4">
    <source>
        <dbReference type="ARBA" id="ARBA00022553"/>
    </source>
</evidence>
<dbReference type="InterPro" id="IPR036097">
    <property type="entry name" value="HisK_dim/P_sf"/>
</dbReference>
<dbReference type="SUPFAM" id="SSF158472">
    <property type="entry name" value="HAMP domain-like"/>
    <property type="match status" value="1"/>
</dbReference>
<evidence type="ECO:0000259" key="12">
    <source>
        <dbReference type="PROSITE" id="PS50109"/>
    </source>
</evidence>
<dbReference type="Pfam" id="PF00512">
    <property type="entry name" value="HisKA"/>
    <property type="match status" value="1"/>
</dbReference>
<dbReference type="CDD" id="cd00075">
    <property type="entry name" value="HATPase"/>
    <property type="match status" value="1"/>
</dbReference>
<dbReference type="RefSeq" id="WP_313832736.1">
    <property type="nucleotide sequence ID" value="NZ_JAQOUE010000001.1"/>
</dbReference>
<dbReference type="InterPro" id="IPR003661">
    <property type="entry name" value="HisK_dim/P_dom"/>
</dbReference>
<dbReference type="CDD" id="cd00130">
    <property type="entry name" value="PAS"/>
    <property type="match status" value="1"/>
</dbReference>
<dbReference type="Pfam" id="PF05227">
    <property type="entry name" value="CHASE3"/>
    <property type="match status" value="1"/>
</dbReference>
<evidence type="ECO:0000256" key="10">
    <source>
        <dbReference type="SAM" id="Coils"/>
    </source>
</evidence>
<keyword evidence="5" id="KW-0808">Transferase</keyword>
<evidence type="ECO:0000256" key="1">
    <source>
        <dbReference type="ARBA" id="ARBA00000085"/>
    </source>
</evidence>
<dbReference type="InterPro" id="IPR005467">
    <property type="entry name" value="His_kinase_dom"/>
</dbReference>
<comment type="caution">
    <text evidence="16">The sequence shown here is derived from an EMBL/GenBank/DDBJ whole genome shotgun (WGS) entry which is preliminary data.</text>
</comment>
<dbReference type="InterPro" id="IPR000700">
    <property type="entry name" value="PAS-assoc_C"/>
</dbReference>
<comment type="subcellular location">
    <subcellularLocation>
        <location evidence="2">Membrane</location>
    </subcellularLocation>
</comment>
<feature type="domain" description="PAC" evidence="14">
    <location>
        <begin position="357"/>
        <end position="409"/>
    </location>
</feature>
<dbReference type="InterPro" id="IPR003594">
    <property type="entry name" value="HATPase_dom"/>
</dbReference>
<evidence type="ECO:0000259" key="14">
    <source>
        <dbReference type="PROSITE" id="PS50113"/>
    </source>
</evidence>
<evidence type="ECO:0000256" key="11">
    <source>
        <dbReference type="SAM" id="Phobius"/>
    </source>
</evidence>
<keyword evidence="10" id="KW-0175">Coiled coil</keyword>
<dbReference type="SMART" id="SM00304">
    <property type="entry name" value="HAMP"/>
    <property type="match status" value="1"/>
</dbReference>
<dbReference type="Pfam" id="PF02518">
    <property type="entry name" value="HATPase_c"/>
    <property type="match status" value="1"/>
</dbReference>
<evidence type="ECO:0000313" key="16">
    <source>
        <dbReference type="EMBL" id="MDT7042349.1"/>
    </source>
</evidence>
<keyword evidence="11" id="KW-0812">Transmembrane</keyword>
<comment type="catalytic activity">
    <reaction evidence="1">
        <text>ATP + protein L-histidine = ADP + protein N-phospho-L-histidine.</text>
        <dbReference type="EC" id="2.7.13.3"/>
    </reaction>
</comment>
<dbReference type="Pfam" id="PF08447">
    <property type="entry name" value="PAS_3"/>
    <property type="match status" value="1"/>
</dbReference>
<dbReference type="NCBIfam" id="TIGR00229">
    <property type="entry name" value="sensory_box"/>
    <property type="match status" value="1"/>
</dbReference>
<dbReference type="InterPro" id="IPR001610">
    <property type="entry name" value="PAC"/>
</dbReference>
<evidence type="ECO:0000256" key="5">
    <source>
        <dbReference type="ARBA" id="ARBA00022679"/>
    </source>
</evidence>
<evidence type="ECO:0000256" key="8">
    <source>
        <dbReference type="ARBA" id="ARBA00022840"/>
    </source>
</evidence>
<evidence type="ECO:0000256" key="3">
    <source>
        <dbReference type="ARBA" id="ARBA00012438"/>
    </source>
</evidence>
<keyword evidence="9" id="KW-0902">Two-component regulatory system</keyword>